<dbReference type="OrthoDB" id="671850at2"/>
<feature type="transmembrane region" description="Helical" evidence="1">
    <location>
        <begin position="169"/>
        <end position="188"/>
    </location>
</feature>
<keyword evidence="3" id="KW-1185">Reference proteome</keyword>
<keyword evidence="1" id="KW-1133">Transmembrane helix</keyword>
<keyword evidence="1" id="KW-0472">Membrane</keyword>
<gene>
    <name evidence="2" type="ORF">FA047_00960</name>
</gene>
<comment type="caution">
    <text evidence="2">The sequence shown here is derived from an EMBL/GenBank/DDBJ whole genome shotgun (WGS) entry which is preliminary data.</text>
</comment>
<keyword evidence="1" id="KW-0812">Transmembrane</keyword>
<dbReference type="RefSeq" id="WP_136834120.1">
    <property type="nucleotide sequence ID" value="NZ_SWBQ01000001.1"/>
</dbReference>
<evidence type="ECO:0000256" key="1">
    <source>
        <dbReference type="SAM" id="Phobius"/>
    </source>
</evidence>
<name>A0A4U1CPD2_9SPHI</name>
<feature type="transmembrane region" description="Helical" evidence="1">
    <location>
        <begin position="252"/>
        <end position="272"/>
    </location>
</feature>
<dbReference type="EMBL" id="SWBQ01000001">
    <property type="protein sequence ID" value="TKC08700.1"/>
    <property type="molecule type" value="Genomic_DNA"/>
</dbReference>
<feature type="transmembrane region" description="Helical" evidence="1">
    <location>
        <begin position="136"/>
        <end position="157"/>
    </location>
</feature>
<evidence type="ECO:0000313" key="2">
    <source>
        <dbReference type="EMBL" id="TKC08700.1"/>
    </source>
</evidence>
<dbReference type="AlphaFoldDB" id="A0A4U1CPD2"/>
<feature type="transmembrane region" description="Helical" evidence="1">
    <location>
        <begin position="195"/>
        <end position="214"/>
    </location>
</feature>
<feature type="transmembrane region" description="Helical" evidence="1">
    <location>
        <begin position="220"/>
        <end position="240"/>
    </location>
</feature>
<reference evidence="2 3" key="1">
    <citation type="submission" date="2019-04" db="EMBL/GenBank/DDBJ databases">
        <title>Pedobacter sp. RP-3-15 sp. nov., isolated from Arctic soil.</title>
        <authorList>
            <person name="Dahal R.H."/>
            <person name="Kim D.-U."/>
        </authorList>
    </citation>
    <scope>NUCLEOTIDE SEQUENCE [LARGE SCALE GENOMIC DNA]</scope>
    <source>
        <strain evidence="2 3">RP-3-15</strain>
    </source>
</reference>
<sequence length="273" mass="31136">MKSLRNHTILYDAECPMCMMYTKAFTTVGMLDKTGAQPYQQMPTEFCPFVDQRRAVNEIALVNNDTGEVSYGIHSLFKVLGNSVPLFAPLFAWKPFIWLMTKVYAFVSYNRKVIIPEGKQAGGCALQPDFKLHYRIAYLIFTWFFTGLILTKYAVLLKDAMPVGGPHREYLICGGQVVFQGLIISLLNKEKRWEYLGNMMTISFAGALVLLPVVLLSGIFTFPVLFYVLYFLGVAGLMFLEHIRRTGLLGLGYILTMSWVLYRIAILLWIIYK</sequence>
<accession>A0A4U1CPD2</accession>
<protein>
    <submittedName>
        <fullName evidence="2">DUF393 domain-containing protein</fullName>
    </submittedName>
</protein>
<proteinExistence type="predicted"/>
<organism evidence="2 3">
    <name type="scientific">Pedobacter frigoris</name>
    <dbReference type="NCBI Taxonomy" id="2571272"/>
    <lineage>
        <taxon>Bacteria</taxon>
        <taxon>Pseudomonadati</taxon>
        <taxon>Bacteroidota</taxon>
        <taxon>Sphingobacteriia</taxon>
        <taxon>Sphingobacteriales</taxon>
        <taxon>Sphingobacteriaceae</taxon>
        <taxon>Pedobacter</taxon>
    </lineage>
</organism>
<dbReference type="Proteomes" id="UP000307244">
    <property type="component" value="Unassembled WGS sequence"/>
</dbReference>
<evidence type="ECO:0000313" key="3">
    <source>
        <dbReference type="Proteomes" id="UP000307244"/>
    </source>
</evidence>